<name>A0A918G452_9PSEU</name>
<keyword evidence="3" id="KW-1185">Reference proteome</keyword>
<comment type="caution">
    <text evidence="2">The sequence shown here is derived from an EMBL/GenBank/DDBJ whole genome shotgun (WGS) entry which is preliminary data.</text>
</comment>
<dbReference type="Pfam" id="PF07179">
    <property type="entry name" value="SseB"/>
    <property type="match status" value="1"/>
</dbReference>
<dbReference type="EMBL" id="BMRB01000001">
    <property type="protein sequence ID" value="GGS18654.1"/>
    <property type="molecule type" value="Genomic_DNA"/>
</dbReference>
<evidence type="ECO:0000313" key="3">
    <source>
        <dbReference type="Proteomes" id="UP000660680"/>
    </source>
</evidence>
<accession>A0A918G452</accession>
<feature type="domain" description="SseB protein N-terminal" evidence="1">
    <location>
        <begin position="168"/>
        <end position="235"/>
    </location>
</feature>
<dbReference type="InterPro" id="IPR009839">
    <property type="entry name" value="SseB_N"/>
</dbReference>
<proteinExistence type="predicted"/>
<dbReference type="AlphaFoldDB" id="A0A918G452"/>
<reference evidence="2" key="2">
    <citation type="submission" date="2020-09" db="EMBL/GenBank/DDBJ databases">
        <authorList>
            <person name="Sun Q."/>
            <person name="Ohkuma M."/>
        </authorList>
    </citation>
    <scope>NUCLEOTIDE SEQUENCE</scope>
    <source>
        <strain evidence="2">JCM 3276</strain>
    </source>
</reference>
<dbReference type="Proteomes" id="UP000660680">
    <property type="component" value="Unassembled WGS sequence"/>
</dbReference>
<evidence type="ECO:0000259" key="1">
    <source>
        <dbReference type="Pfam" id="PF07179"/>
    </source>
</evidence>
<protein>
    <recommendedName>
        <fullName evidence="1">SseB protein N-terminal domain-containing protein</fullName>
    </recommendedName>
</protein>
<reference evidence="2" key="1">
    <citation type="journal article" date="2014" name="Int. J. Syst. Evol. Microbiol.">
        <title>Complete genome sequence of Corynebacterium casei LMG S-19264T (=DSM 44701T), isolated from a smear-ripened cheese.</title>
        <authorList>
            <consortium name="US DOE Joint Genome Institute (JGI-PGF)"/>
            <person name="Walter F."/>
            <person name="Albersmeier A."/>
            <person name="Kalinowski J."/>
            <person name="Ruckert C."/>
        </authorList>
    </citation>
    <scope>NUCLEOTIDE SEQUENCE</scope>
    <source>
        <strain evidence="2">JCM 3276</strain>
    </source>
</reference>
<organism evidence="2 3">
    <name type="scientific">Actinokineospora fastidiosa</name>
    <dbReference type="NCBI Taxonomy" id="1816"/>
    <lineage>
        <taxon>Bacteria</taxon>
        <taxon>Bacillati</taxon>
        <taxon>Actinomycetota</taxon>
        <taxon>Actinomycetes</taxon>
        <taxon>Pseudonocardiales</taxon>
        <taxon>Pseudonocardiaceae</taxon>
        <taxon>Actinokineospora</taxon>
    </lineage>
</organism>
<dbReference type="RefSeq" id="WP_189208970.1">
    <property type="nucleotide sequence ID" value="NZ_BMRB01000001.1"/>
</dbReference>
<evidence type="ECO:0000313" key="2">
    <source>
        <dbReference type="EMBL" id="GGS18654.1"/>
    </source>
</evidence>
<gene>
    <name evidence="2" type="ORF">GCM10010171_08990</name>
</gene>
<sequence>MVELHRGLGVRRADLALAVAGPIGARLGVRRGDSPAAVLAVVSWQVAAAGERVTANPVGRRVLAAAYNLRRDPELTSLGYAERLAVLARSLSDSVHAAASLLVERVSAELAGPLPVPPAAEIEALTWLEAEYAKAPEPPVAASLLTRLVAETTGSVLDEFVPKGELHFAMSADGALVTVETRDFGECLCAFTSAELLAEYQAAVGSSDVPAAAPGHRLIEVLRSDGAVGLALNPLGRGRHWSPARVAAL</sequence>